<organism evidence="1">
    <name type="scientific">marine sediment metagenome</name>
    <dbReference type="NCBI Taxonomy" id="412755"/>
    <lineage>
        <taxon>unclassified sequences</taxon>
        <taxon>metagenomes</taxon>
        <taxon>ecological metagenomes</taxon>
    </lineage>
</organism>
<dbReference type="Pfam" id="PF23907">
    <property type="entry name" value="DUF7249"/>
    <property type="match status" value="1"/>
</dbReference>
<evidence type="ECO:0000313" key="1">
    <source>
        <dbReference type="EMBL" id="KKK46809.1"/>
    </source>
</evidence>
<comment type="caution">
    <text evidence="1">The sequence shown here is derived from an EMBL/GenBank/DDBJ whole genome shotgun (WGS) entry which is preliminary data.</text>
</comment>
<reference evidence="1" key="1">
    <citation type="journal article" date="2015" name="Nature">
        <title>Complex archaea that bridge the gap between prokaryotes and eukaryotes.</title>
        <authorList>
            <person name="Spang A."/>
            <person name="Saw J.H."/>
            <person name="Jorgensen S.L."/>
            <person name="Zaremba-Niedzwiedzka K."/>
            <person name="Martijn J."/>
            <person name="Lind A.E."/>
            <person name="van Eijk R."/>
            <person name="Schleper C."/>
            <person name="Guy L."/>
            <person name="Ettema T.J."/>
        </authorList>
    </citation>
    <scope>NUCLEOTIDE SEQUENCE</scope>
</reference>
<sequence>MGEYQGHRSWNAWNVALWIDNDEPLYRFAMDCLQAPTARGSKPTLALATSRFMCNIWATKTPDGATYNRTCVREALAGYKEDN</sequence>
<name>A0A0F8XXT6_9ZZZZ</name>
<dbReference type="AlphaFoldDB" id="A0A0F8XXT6"/>
<accession>A0A0F8XXT6</accession>
<gene>
    <name evidence="1" type="ORF">LCGC14_3161540</name>
</gene>
<dbReference type="InterPro" id="IPR055673">
    <property type="entry name" value="DUF7249"/>
</dbReference>
<dbReference type="EMBL" id="LAZR01069896">
    <property type="protein sequence ID" value="KKK46809.1"/>
    <property type="molecule type" value="Genomic_DNA"/>
</dbReference>
<protein>
    <submittedName>
        <fullName evidence="1">Uncharacterized protein</fullName>
    </submittedName>
</protein>
<proteinExistence type="predicted"/>